<name>A0A0B2AQ32_9MICC</name>
<dbReference type="InterPro" id="IPR046335">
    <property type="entry name" value="LacI/GalR-like_sensor"/>
</dbReference>
<dbReference type="Proteomes" id="UP000030982">
    <property type="component" value="Unassembled WGS sequence"/>
</dbReference>
<feature type="domain" description="HTH lacI-type" evidence="4">
    <location>
        <begin position="3"/>
        <end position="46"/>
    </location>
</feature>
<dbReference type="AlphaFoldDB" id="A0A0B2AQ32"/>
<protein>
    <submittedName>
        <fullName evidence="5">Transcriptional regulator</fullName>
    </submittedName>
</protein>
<dbReference type="SMART" id="SM00354">
    <property type="entry name" value="HTH_LACI"/>
    <property type="match status" value="1"/>
</dbReference>
<dbReference type="EMBL" id="JTDL01000087">
    <property type="protein sequence ID" value="KHL04037.1"/>
    <property type="molecule type" value="Genomic_DNA"/>
</dbReference>
<organism evidence="5 6">
    <name type="scientific">Sinomonas humi</name>
    <dbReference type="NCBI Taxonomy" id="1338436"/>
    <lineage>
        <taxon>Bacteria</taxon>
        <taxon>Bacillati</taxon>
        <taxon>Actinomycetota</taxon>
        <taxon>Actinomycetes</taxon>
        <taxon>Micrococcales</taxon>
        <taxon>Micrococcaceae</taxon>
        <taxon>Sinomonas</taxon>
    </lineage>
</organism>
<dbReference type="CDD" id="cd06267">
    <property type="entry name" value="PBP1_LacI_sugar_binding-like"/>
    <property type="match status" value="1"/>
</dbReference>
<evidence type="ECO:0000256" key="3">
    <source>
        <dbReference type="ARBA" id="ARBA00023163"/>
    </source>
</evidence>
<dbReference type="GO" id="GO:0000976">
    <property type="term" value="F:transcription cis-regulatory region binding"/>
    <property type="evidence" value="ECO:0007669"/>
    <property type="project" value="TreeGrafter"/>
</dbReference>
<dbReference type="PANTHER" id="PTHR30146">
    <property type="entry name" value="LACI-RELATED TRANSCRIPTIONAL REPRESSOR"/>
    <property type="match status" value="1"/>
</dbReference>
<evidence type="ECO:0000313" key="5">
    <source>
        <dbReference type="EMBL" id="KHL04037.1"/>
    </source>
</evidence>
<dbReference type="InterPro" id="IPR000843">
    <property type="entry name" value="HTH_LacI"/>
</dbReference>
<evidence type="ECO:0000259" key="4">
    <source>
        <dbReference type="PROSITE" id="PS50932"/>
    </source>
</evidence>
<dbReference type="SUPFAM" id="SSF53822">
    <property type="entry name" value="Periplasmic binding protein-like I"/>
    <property type="match status" value="1"/>
</dbReference>
<evidence type="ECO:0000256" key="1">
    <source>
        <dbReference type="ARBA" id="ARBA00023015"/>
    </source>
</evidence>
<dbReference type="RefSeq" id="WP_043121707.1">
    <property type="nucleotide sequence ID" value="NZ_JTDL01000087.1"/>
</dbReference>
<dbReference type="CDD" id="cd01392">
    <property type="entry name" value="HTH_LacI"/>
    <property type="match status" value="1"/>
</dbReference>
<dbReference type="Pfam" id="PF00356">
    <property type="entry name" value="LacI"/>
    <property type="match status" value="1"/>
</dbReference>
<evidence type="ECO:0000256" key="2">
    <source>
        <dbReference type="ARBA" id="ARBA00023125"/>
    </source>
</evidence>
<dbReference type="Gene3D" id="3.40.50.2300">
    <property type="match status" value="2"/>
</dbReference>
<proteinExistence type="predicted"/>
<dbReference type="PANTHER" id="PTHR30146:SF138">
    <property type="entry name" value="TRANSCRIPTIONAL REGULATORY PROTEIN"/>
    <property type="match status" value="1"/>
</dbReference>
<evidence type="ECO:0000313" key="6">
    <source>
        <dbReference type="Proteomes" id="UP000030982"/>
    </source>
</evidence>
<dbReference type="SUPFAM" id="SSF47413">
    <property type="entry name" value="lambda repressor-like DNA-binding domains"/>
    <property type="match status" value="1"/>
</dbReference>
<dbReference type="OrthoDB" id="3258243at2"/>
<dbReference type="InterPro" id="IPR010982">
    <property type="entry name" value="Lambda_DNA-bd_dom_sf"/>
</dbReference>
<accession>A0A0B2AQ32</accession>
<dbReference type="STRING" id="1338436.LK10_07260"/>
<keyword evidence="6" id="KW-1185">Reference proteome</keyword>
<keyword evidence="2" id="KW-0238">DNA-binding</keyword>
<keyword evidence="3" id="KW-0804">Transcription</keyword>
<dbReference type="Pfam" id="PF13377">
    <property type="entry name" value="Peripla_BP_3"/>
    <property type="match status" value="1"/>
</dbReference>
<dbReference type="InterPro" id="IPR028082">
    <property type="entry name" value="Peripla_BP_I"/>
</dbReference>
<sequence length="329" mass="33706">MPATLTDVAKRAGVSLATASRAFSEPARLAAATRERVTAAAEELGYEAPGQSGPRSIGVVVPDVANAVFAALIKAIQERAWPGRHPMLLADTAESADREREQVAALAAVADGVVLCSPRLPADELRRLAGAVPAVVVNGEAERAPSVLLDAGDGLRQAVEHLFALGHRKLAYVPGPPTSWADAQRLEAVTRLCAEWEISLVAVGHQNATVDGGLAAAASVVASGATAAIAYNDLVAIGLLAGARQLGRHCPEDLSVVGIDDLDVAAAAEPGLTSVRIPIERGGALALDLLLEQLAGKPRPAGSVRLGSQLIVRGSTSVPPSAPVPPKKK</sequence>
<keyword evidence="1" id="KW-0805">Transcription regulation</keyword>
<dbReference type="PROSITE" id="PS50932">
    <property type="entry name" value="HTH_LACI_2"/>
    <property type="match status" value="1"/>
</dbReference>
<comment type="caution">
    <text evidence="5">The sequence shown here is derived from an EMBL/GenBank/DDBJ whole genome shotgun (WGS) entry which is preliminary data.</text>
</comment>
<reference evidence="5 6" key="1">
    <citation type="submission" date="2014-09" db="EMBL/GenBank/DDBJ databases">
        <title>Genome sequence of Sinomonas sp. MUSC 117.</title>
        <authorList>
            <person name="Lee L.-H."/>
        </authorList>
    </citation>
    <scope>NUCLEOTIDE SEQUENCE [LARGE SCALE GENOMIC DNA]</scope>
    <source>
        <strain evidence="5 6">MUSC 117</strain>
    </source>
</reference>
<dbReference type="Gene3D" id="1.10.260.40">
    <property type="entry name" value="lambda repressor-like DNA-binding domains"/>
    <property type="match status" value="1"/>
</dbReference>
<dbReference type="GO" id="GO:0003700">
    <property type="term" value="F:DNA-binding transcription factor activity"/>
    <property type="evidence" value="ECO:0007669"/>
    <property type="project" value="TreeGrafter"/>
</dbReference>
<gene>
    <name evidence="5" type="ORF">LK10_07260</name>
</gene>